<evidence type="ECO:0000313" key="2">
    <source>
        <dbReference type="Proteomes" id="UP001057402"/>
    </source>
</evidence>
<proteinExistence type="predicted"/>
<keyword evidence="2" id="KW-1185">Reference proteome</keyword>
<accession>A0ACB9LP89</accession>
<gene>
    <name evidence="1" type="ORF">MLD38_037771</name>
</gene>
<dbReference type="EMBL" id="CM042890">
    <property type="protein sequence ID" value="KAI4312989.1"/>
    <property type="molecule type" value="Genomic_DNA"/>
</dbReference>
<dbReference type="Proteomes" id="UP001057402">
    <property type="component" value="Chromosome 11"/>
</dbReference>
<sequence>MEARKAIGEVGISFTYMSANCFGGYFIGNLCQLGALLPPKHTVRFYGNGNEWIMHRKSLLSNICLTNFDNGEGGEEASKLYPEVRYTRVDEYLRQYL</sequence>
<reference evidence="2" key="1">
    <citation type="journal article" date="2023" name="Front. Plant Sci.">
        <title>Chromosomal-level genome assembly of Melastoma candidum provides insights into trichome evolution.</title>
        <authorList>
            <person name="Zhong Y."/>
            <person name="Wu W."/>
            <person name="Sun C."/>
            <person name="Zou P."/>
            <person name="Liu Y."/>
            <person name="Dai S."/>
            <person name="Zhou R."/>
        </authorList>
    </citation>
    <scope>NUCLEOTIDE SEQUENCE [LARGE SCALE GENOMIC DNA]</scope>
</reference>
<name>A0ACB9LP89_9MYRT</name>
<protein>
    <submittedName>
        <fullName evidence="1">Uncharacterized protein</fullName>
    </submittedName>
</protein>
<comment type="caution">
    <text evidence="1">The sequence shown here is derived from an EMBL/GenBank/DDBJ whole genome shotgun (WGS) entry which is preliminary data.</text>
</comment>
<organism evidence="1 2">
    <name type="scientific">Melastoma candidum</name>
    <dbReference type="NCBI Taxonomy" id="119954"/>
    <lineage>
        <taxon>Eukaryota</taxon>
        <taxon>Viridiplantae</taxon>
        <taxon>Streptophyta</taxon>
        <taxon>Embryophyta</taxon>
        <taxon>Tracheophyta</taxon>
        <taxon>Spermatophyta</taxon>
        <taxon>Magnoliopsida</taxon>
        <taxon>eudicotyledons</taxon>
        <taxon>Gunneridae</taxon>
        <taxon>Pentapetalae</taxon>
        <taxon>rosids</taxon>
        <taxon>malvids</taxon>
        <taxon>Myrtales</taxon>
        <taxon>Melastomataceae</taxon>
        <taxon>Melastomatoideae</taxon>
        <taxon>Melastomateae</taxon>
        <taxon>Melastoma</taxon>
    </lineage>
</organism>
<evidence type="ECO:0000313" key="1">
    <source>
        <dbReference type="EMBL" id="KAI4312989.1"/>
    </source>
</evidence>